<evidence type="ECO:0000256" key="2">
    <source>
        <dbReference type="SAM" id="Phobius"/>
    </source>
</evidence>
<dbReference type="Gene3D" id="3.90.70.10">
    <property type="entry name" value="Cysteine proteinases"/>
    <property type="match status" value="1"/>
</dbReference>
<evidence type="ECO:0000313" key="4">
    <source>
        <dbReference type="EMBL" id="OGM97345.1"/>
    </source>
</evidence>
<keyword evidence="2" id="KW-0812">Transmembrane</keyword>
<dbReference type="STRING" id="1802660.A2735_03175"/>
<proteinExistence type="predicted"/>
<evidence type="ECO:0000259" key="3">
    <source>
        <dbReference type="Pfam" id="PF13529"/>
    </source>
</evidence>
<evidence type="ECO:0000256" key="1">
    <source>
        <dbReference type="SAM" id="MobiDB-lite"/>
    </source>
</evidence>
<feature type="region of interest" description="Disordered" evidence="1">
    <location>
        <begin position="36"/>
        <end position="66"/>
    </location>
</feature>
<dbReference type="Pfam" id="PF13529">
    <property type="entry name" value="Peptidase_C39_2"/>
    <property type="match status" value="1"/>
</dbReference>
<name>A0A1F8EBI1_9BACT</name>
<feature type="transmembrane region" description="Helical" evidence="2">
    <location>
        <begin position="7"/>
        <end position="25"/>
    </location>
</feature>
<organism evidence="4 5">
    <name type="scientific">Candidatus Yanofskybacteria bacterium RIFCSPHIGHO2_01_FULL_41_21</name>
    <dbReference type="NCBI Taxonomy" id="1802660"/>
    <lineage>
        <taxon>Bacteria</taxon>
        <taxon>Candidatus Yanofskyibacteriota</taxon>
    </lineage>
</organism>
<dbReference type="InterPro" id="IPR039564">
    <property type="entry name" value="Peptidase_C39-like"/>
</dbReference>
<gene>
    <name evidence="4" type="ORF">A2735_03175</name>
</gene>
<keyword evidence="2" id="KW-0472">Membrane</keyword>
<keyword evidence="2" id="KW-1133">Transmembrane helix</keyword>
<accession>A0A1F8EBI1</accession>
<dbReference type="AlphaFoldDB" id="A0A1F8EBI1"/>
<dbReference type="Proteomes" id="UP000178520">
    <property type="component" value="Unassembled WGS sequence"/>
</dbReference>
<evidence type="ECO:0000313" key="5">
    <source>
        <dbReference type="Proteomes" id="UP000178520"/>
    </source>
</evidence>
<feature type="compositionally biased region" description="Low complexity" evidence="1">
    <location>
        <begin position="42"/>
        <end position="62"/>
    </location>
</feature>
<protein>
    <recommendedName>
        <fullName evidence="3">Peptidase C39-like domain-containing protein</fullName>
    </recommendedName>
</protein>
<feature type="domain" description="Peptidase C39-like" evidence="3">
    <location>
        <begin position="67"/>
        <end position="211"/>
    </location>
</feature>
<reference evidence="4 5" key="1">
    <citation type="journal article" date="2016" name="Nat. Commun.">
        <title>Thousands of microbial genomes shed light on interconnected biogeochemical processes in an aquifer system.</title>
        <authorList>
            <person name="Anantharaman K."/>
            <person name="Brown C.T."/>
            <person name="Hug L.A."/>
            <person name="Sharon I."/>
            <person name="Castelle C.J."/>
            <person name="Probst A.J."/>
            <person name="Thomas B.C."/>
            <person name="Singh A."/>
            <person name="Wilkins M.J."/>
            <person name="Karaoz U."/>
            <person name="Brodie E.L."/>
            <person name="Williams K.H."/>
            <person name="Hubbard S.S."/>
            <person name="Banfield J.F."/>
        </authorList>
    </citation>
    <scope>NUCLEOTIDE SEQUENCE [LARGE SCALE GENOMIC DNA]</scope>
</reference>
<comment type="caution">
    <text evidence="4">The sequence shown here is derived from an EMBL/GenBank/DDBJ whole genome shotgun (WGS) entry which is preliminary data.</text>
</comment>
<dbReference type="EMBL" id="MGJA01000013">
    <property type="protein sequence ID" value="OGM97345.1"/>
    <property type="molecule type" value="Genomic_DNA"/>
</dbReference>
<sequence length="252" mass="27891">MIIKKSGLIIAFFIIIALIGGIFIYKGQPSDIPGFTQAPTLSIKPETSSPKPSTTQPSTTNPVTLSLKVPFTPQAPTGNWDELHNEACEEASAIMVAAYFSGDTRAKLPATEVEEEITALTNWQQTHFGYYLDTTTAETAEMIRSFYNLKTTIITDYTEKDIKDALNANKLVILPINGRLIGNPYYRQPGPIYHMLVVRGYTATQLITNDPGTRNGESYKYSFTTLKNAPADWDHSIDTISENKSLMIVVSK</sequence>